<reference evidence="2" key="1">
    <citation type="journal article" date="2021" name="PeerJ">
        <title>Extensive microbial diversity within the chicken gut microbiome revealed by metagenomics and culture.</title>
        <authorList>
            <person name="Gilroy R."/>
            <person name="Ravi A."/>
            <person name="Getino M."/>
            <person name="Pursley I."/>
            <person name="Horton D.L."/>
            <person name="Alikhan N.F."/>
            <person name="Baker D."/>
            <person name="Gharbi K."/>
            <person name="Hall N."/>
            <person name="Watson M."/>
            <person name="Adriaenssens E.M."/>
            <person name="Foster-Nyarko E."/>
            <person name="Jarju S."/>
            <person name="Secka A."/>
            <person name="Antonio M."/>
            <person name="Oren A."/>
            <person name="Chaudhuri R.R."/>
            <person name="La Ragione R."/>
            <person name="Hildebrand F."/>
            <person name="Pallen M.J."/>
        </authorList>
    </citation>
    <scope>NUCLEOTIDE SEQUENCE</scope>
    <source>
        <strain evidence="2">ChiHecec2B26-446</strain>
    </source>
</reference>
<reference evidence="2" key="2">
    <citation type="submission" date="2021-04" db="EMBL/GenBank/DDBJ databases">
        <authorList>
            <person name="Gilroy R."/>
        </authorList>
    </citation>
    <scope>NUCLEOTIDE SEQUENCE</scope>
    <source>
        <strain evidence="2">ChiHecec2B26-446</strain>
    </source>
</reference>
<name>A0A9D1TQ23_9BACT</name>
<organism evidence="2 3">
    <name type="scientific">Candidatus Desulfovibrio intestinipullorum</name>
    <dbReference type="NCBI Taxonomy" id="2838536"/>
    <lineage>
        <taxon>Bacteria</taxon>
        <taxon>Pseudomonadati</taxon>
        <taxon>Thermodesulfobacteriota</taxon>
        <taxon>Desulfovibrionia</taxon>
        <taxon>Desulfovibrionales</taxon>
        <taxon>Desulfovibrionaceae</taxon>
        <taxon>Desulfovibrio</taxon>
    </lineage>
</organism>
<gene>
    <name evidence="2" type="ORF">H9894_05685</name>
</gene>
<keyword evidence="1" id="KW-0812">Transmembrane</keyword>
<dbReference type="AlphaFoldDB" id="A0A9D1TQ23"/>
<evidence type="ECO:0000313" key="3">
    <source>
        <dbReference type="Proteomes" id="UP000886752"/>
    </source>
</evidence>
<dbReference type="Proteomes" id="UP000886752">
    <property type="component" value="Unassembled WGS sequence"/>
</dbReference>
<proteinExistence type="predicted"/>
<sequence>MEQFDWMLFLKAAGLAMALEGAAWAGFPEKMRRAALQLAQTPTAGLRIVGLVSLLGGLALCYLGS</sequence>
<dbReference type="EMBL" id="DXHV01000058">
    <property type="protein sequence ID" value="HIW00667.1"/>
    <property type="molecule type" value="Genomic_DNA"/>
</dbReference>
<comment type="caution">
    <text evidence="2">The sequence shown here is derived from an EMBL/GenBank/DDBJ whole genome shotgun (WGS) entry which is preliminary data.</text>
</comment>
<keyword evidence="1" id="KW-0472">Membrane</keyword>
<protein>
    <submittedName>
        <fullName evidence="2">DUF2065 domain-containing protein</fullName>
    </submittedName>
</protein>
<dbReference type="InterPro" id="IPR019201">
    <property type="entry name" value="DUF2065"/>
</dbReference>
<accession>A0A9D1TQ23</accession>
<evidence type="ECO:0000256" key="1">
    <source>
        <dbReference type="SAM" id="Phobius"/>
    </source>
</evidence>
<evidence type="ECO:0000313" key="2">
    <source>
        <dbReference type="EMBL" id="HIW00667.1"/>
    </source>
</evidence>
<keyword evidence="1" id="KW-1133">Transmembrane helix</keyword>
<dbReference type="Pfam" id="PF09838">
    <property type="entry name" value="DUF2065"/>
    <property type="match status" value="1"/>
</dbReference>
<feature type="transmembrane region" description="Helical" evidence="1">
    <location>
        <begin position="44"/>
        <end position="63"/>
    </location>
</feature>